<accession>A0A8J3JK46</accession>
<feature type="compositionally biased region" description="Basic and acidic residues" evidence="1">
    <location>
        <begin position="573"/>
        <end position="582"/>
    </location>
</feature>
<dbReference type="InterPro" id="IPR003607">
    <property type="entry name" value="HD/PDEase_dom"/>
</dbReference>
<dbReference type="Pfam" id="PF00990">
    <property type="entry name" value="GGDEF"/>
    <property type="match status" value="1"/>
</dbReference>
<protein>
    <recommendedName>
        <fullName evidence="7">Diguanylate cyclase</fullName>
    </recommendedName>
</protein>
<feature type="transmembrane region" description="Helical" evidence="2">
    <location>
        <begin position="115"/>
        <end position="134"/>
    </location>
</feature>
<comment type="caution">
    <text evidence="5">The sequence shown here is derived from an EMBL/GenBank/DDBJ whole genome shotgun (WGS) entry which is preliminary data.</text>
</comment>
<feature type="transmembrane region" description="Helical" evidence="2">
    <location>
        <begin position="200"/>
        <end position="223"/>
    </location>
</feature>
<evidence type="ECO:0008006" key="7">
    <source>
        <dbReference type="Google" id="ProtNLM"/>
    </source>
</evidence>
<evidence type="ECO:0000256" key="2">
    <source>
        <dbReference type="SAM" id="Phobius"/>
    </source>
</evidence>
<feature type="transmembrane region" description="Helical" evidence="2">
    <location>
        <begin position="79"/>
        <end position="100"/>
    </location>
</feature>
<evidence type="ECO:0000259" key="3">
    <source>
        <dbReference type="PROSITE" id="PS50887"/>
    </source>
</evidence>
<dbReference type="NCBIfam" id="TIGR00254">
    <property type="entry name" value="GGDEF"/>
    <property type="match status" value="1"/>
</dbReference>
<dbReference type="Pfam" id="PF13487">
    <property type="entry name" value="HD_5"/>
    <property type="match status" value="1"/>
</dbReference>
<evidence type="ECO:0000256" key="1">
    <source>
        <dbReference type="SAM" id="MobiDB-lite"/>
    </source>
</evidence>
<dbReference type="GO" id="GO:0052621">
    <property type="term" value="F:diguanylate cyclase activity"/>
    <property type="evidence" value="ECO:0007669"/>
    <property type="project" value="TreeGrafter"/>
</dbReference>
<dbReference type="PROSITE" id="PS50887">
    <property type="entry name" value="GGDEF"/>
    <property type="match status" value="1"/>
</dbReference>
<feature type="domain" description="GGDEF" evidence="3">
    <location>
        <begin position="357"/>
        <end position="496"/>
    </location>
</feature>
<dbReference type="AlphaFoldDB" id="A0A8J3JK46"/>
<dbReference type="CDD" id="cd01949">
    <property type="entry name" value="GGDEF"/>
    <property type="match status" value="1"/>
</dbReference>
<feature type="transmembrane region" description="Helical" evidence="2">
    <location>
        <begin position="141"/>
        <end position="161"/>
    </location>
</feature>
<evidence type="ECO:0000259" key="4">
    <source>
        <dbReference type="PROSITE" id="PS51832"/>
    </source>
</evidence>
<gene>
    <name evidence="5" type="ORF">Cba03nite_77700</name>
</gene>
<organism evidence="5 6">
    <name type="scientific">Catellatospora bangladeshensis</name>
    <dbReference type="NCBI Taxonomy" id="310355"/>
    <lineage>
        <taxon>Bacteria</taxon>
        <taxon>Bacillati</taxon>
        <taxon>Actinomycetota</taxon>
        <taxon>Actinomycetes</taxon>
        <taxon>Micromonosporales</taxon>
        <taxon>Micromonosporaceae</taxon>
        <taxon>Catellatospora</taxon>
    </lineage>
</organism>
<dbReference type="InterPro" id="IPR043128">
    <property type="entry name" value="Rev_trsase/Diguanyl_cyclase"/>
</dbReference>
<dbReference type="Proteomes" id="UP000601223">
    <property type="component" value="Unassembled WGS sequence"/>
</dbReference>
<feature type="compositionally biased region" description="Basic and acidic residues" evidence="1">
    <location>
        <begin position="590"/>
        <end position="621"/>
    </location>
</feature>
<name>A0A8J3JK46_9ACTN</name>
<dbReference type="SMART" id="SM00267">
    <property type="entry name" value="GGDEF"/>
    <property type="match status" value="1"/>
</dbReference>
<dbReference type="FunFam" id="3.30.70.270:FF:000001">
    <property type="entry name" value="Diguanylate cyclase domain protein"/>
    <property type="match status" value="1"/>
</dbReference>
<dbReference type="InterPro" id="IPR037522">
    <property type="entry name" value="HD_GYP_dom"/>
</dbReference>
<dbReference type="RefSeq" id="WP_203757408.1">
    <property type="nucleotide sequence ID" value="NZ_BONF01000071.1"/>
</dbReference>
<dbReference type="PANTHER" id="PTHR45138:SF9">
    <property type="entry name" value="DIGUANYLATE CYCLASE DGCM-RELATED"/>
    <property type="match status" value="1"/>
</dbReference>
<dbReference type="InterPro" id="IPR029787">
    <property type="entry name" value="Nucleotide_cyclase"/>
</dbReference>
<dbReference type="InterPro" id="IPR000160">
    <property type="entry name" value="GGDEF_dom"/>
</dbReference>
<proteinExistence type="predicted"/>
<reference evidence="5 6" key="1">
    <citation type="submission" date="2021-01" db="EMBL/GenBank/DDBJ databases">
        <title>Whole genome shotgun sequence of Catellatospora bangladeshensis NBRC 107357.</title>
        <authorList>
            <person name="Komaki H."/>
            <person name="Tamura T."/>
        </authorList>
    </citation>
    <scope>NUCLEOTIDE SEQUENCE [LARGE SCALE GENOMIC DNA]</scope>
    <source>
        <strain evidence="5 6">NBRC 107357</strain>
    </source>
</reference>
<sequence length="740" mass="79335">MVHEDRVSPGGRDRVLLGFALGCLGWLLLYAALTYLGRDSPSLARFTGEILYLVPIAAFVGLSRYAAKRASGRDRTAWRLLFTASLLWLAGDLTWAYYVYTTPGSPPVPTLADLFYLLRYVFTILGIVVGLGLRMRSLLDALLVAAAGAAIGWQVVIAPLVPETWHPAEFVNFLYPVFSVIIVAMLGALLLVAPRRVPRSMIVVGAAFGFAVVMDAVYAYLSVLHPYTSSTWLNVGWQVEAVLMCLAALMAGRHPAGEREPLAAREVSFLPALVAVLIVGSLAIADMLLVGHLSRVTLSVALLLLMGLLVRQIVAARDRARLTEQLRTAAITDSLTGLYNRRYFEEKLAAETTADHGPLSIILVDLDHFKTVNDTYGHSVGDAVLSEVADRLRRPLRGSDLLCRYGGEEFVCLLPHTDGRAALDLAERLRADLRAAPVVVPGVAEPLPLTASFGVACAEPADHGGQLAVDDVVEAADRALYGAKSLGRDRVLGCGPFGQVDAAPALDLPPALVWLADETDRIRGDGFRSAAISGWAWTTAARLGLDEATQQRIAAAARLRGLACADLDGCRRDHGLPDDHGTRPVQDLGDDSRVRPEEATRRLGEARPEEATRRLGEARPEEAARRLGELANRPDLVPVLAAHHERHDGTGHPRGLAGPAIPVGARIIAVCDAWADARGTSSPYPPVPGSPRLVLEAGRGTRFDPAVLDAFLALVTEGEIADPTPACRPPVPTRSGPTPT</sequence>
<evidence type="ECO:0000313" key="5">
    <source>
        <dbReference type="EMBL" id="GIF86421.1"/>
    </source>
</evidence>
<keyword evidence="6" id="KW-1185">Reference proteome</keyword>
<dbReference type="InterPro" id="IPR050469">
    <property type="entry name" value="Diguanylate_Cyclase"/>
</dbReference>
<dbReference type="CDD" id="cd00077">
    <property type="entry name" value="HDc"/>
    <property type="match status" value="1"/>
</dbReference>
<dbReference type="PROSITE" id="PS51832">
    <property type="entry name" value="HD_GYP"/>
    <property type="match status" value="1"/>
</dbReference>
<feature type="domain" description="HD-GYP" evidence="4">
    <location>
        <begin position="524"/>
        <end position="727"/>
    </location>
</feature>
<dbReference type="Gene3D" id="1.10.3210.10">
    <property type="entry name" value="Hypothetical protein af1432"/>
    <property type="match status" value="1"/>
</dbReference>
<keyword evidence="2" id="KW-1133">Transmembrane helix</keyword>
<dbReference type="PANTHER" id="PTHR45138">
    <property type="entry name" value="REGULATORY COMPONENTS OF SENSORY TRANSDUCTION SYSTEM"/>
    <property type="match status" value="1"/>
</dbReference>
<evidence type="ECO:0000313" key="6">
    <source>
        <dbReference type="Proteomes" id="UP000601223"/>
    </source>
</evidence>
<dbReference type="Gene3D" id="3.30.70.270">
    <property type="match status" value="1"/>
</dbReference>
<feature type="region of interest" description="Disordered" evidence="1">
    <location>
        <begin position="573"/>
        <end position="621"/>
    </location>
</feature>
<feature type="transmembrane region" description="Helical" evidence="2">
    <location>
        <begin position="296"/>
        <end position="314"/>
    </location>
</feature>
<keyword evidence="2" id="KW-0472">Membrane</keyword>
<dbReference type="SUPFAM" id="SSF55073">
    <property type="entry name" value="Nucleotide cyclase"/>
    <property type="match status" value="1"/>
</dbReference>
<dbReference type="EMBL" id="BONF01000071">
    <property type="protein sequence ID" value="GIF86421.1"/>
    <property type="molecule type" value="Genomic_DNA"/>
</dbReference>
<feature type="transmembrane region" description="Helical" evidence="2">
    <location>
        <begin position="15"/>
        <end position="38"/>
    </location>
</feature>
<feature type="transmembrane region" description="Helical" evidence="2">
    <location>
        <begin position="268"/>
        <end position="290"/>
    </location>
</feature>
<feature type="transmembrane region" description="Helical" evidence="2">
    <location>
        <begin position="173"/>
        <end position="193"/>
    </location>
</feature>
<keyword evidence="2" id="KW-0812">Transmembrane</keyword>